<comment type="caution">
    <text evidence="2">The sequence shown here is derived from an EMBL/GenBank/DDBJ whole genome shotgun (WGS) entry which is preliminary data.</text>
</comment>
<evidence type="ECO:0000256" key="1">
    <source>
        <dbReference type="SAM" id="MobiDB-lite"/>
    </source>
</evidence>
<protein>
    <submittedName>
        <fullName evidence="2">Uncharacterized protein</fullName>
    </submittedName>
</protein>
<dbReference type="Proteomes" id="UP000798808">
    <property type="component" value="Unassembled WGS sequence"/>
</dbReference>
<organism evidence="2 3">
    <name type="scientific">Fulvivirga kasyanovii</name>
    <dbReference type="NCBI Taxonomy" id="396812"/>
    <lineage>
        <taxon>Bacteria</taxon>
        <taxon>Pseudomonadati</taxon>
        <taxon>Bacteroidota</taxon>
        <taxon>Cytophagia</taxon>
        <taxon>Cytophagales</taxon>
        <taxon>Fulvivirgaceae</taxon>
        <taxon>Fulvivirga</taxon>
    </lineage>
</organism>
<evidence type="ECO:0000313" key="2">
    <source>
        <dbReference type="EMBL" id="MTI23442.1"/>
    </source>
</evidence>
<reference evidence="2 3" key="1">
    <citation type="submission" date="2019-02" db="EMBL/GenBank/DDBJ databases">
        <authorList>
            <person name="Goldberg S.R."/>
            <person name="Haltli B.A."/>
            <person name="Correa H."/>
            <person name="Russell K.G."/>
        </authorList>
    </citation>
    <scope>NUCLEOTIDE SEQUENCE [LARGE SCALE GENOMIC DNA]</scope>
    <source>
        <strain evidence="2 3">JCM 16186</strain>
    </source>
</reference>
<gene>
    <name evidence="2" type="ORF">E1163_00610</name>
</gene>
<feature type="region of interest" description="Disordered" evidence="1">
    <location>
        <begin position="39"/>
        <end position="61"/>
    </location>
</feature>
<accession>A0ABW9RHS2</accession>
<keyword evidence="3" id="KW-1185">Reference proteome</keyword>
<sequence length="61" mass="6574">MVEHSDPTTFTATFESENAAEEEELYANIQDTRVTFNNADANADGGDKVVRLNGTQPAAQA</sequence>
<dbReference type="EMBL" id="SMLW01000175">
    <property type="protein sequence ID" value="MTI23442.1"/>
    <property type="molecule type" value="Genomic_DNA"/>
</dbReference>
<proteinExistence type="predicted"/>
<evidence type="ECO:0000313" key="3">
    <source>
        <dbReference type="Proteomes" id="UP000798808"/>
    </source>
</evidence>
<dbReference type="RefSeq" id="WP_155168585.1">
    <property type="nucleotide sequence ID" value="NZ_BAAAFL010000029.1"/>
</dbReference>
<name>A0ABW9RHS2_9BACT</name>